<name>A0ABQ2D257_9DEIO</name>
<protein>
    <recommendedName>
        <fullName evidence="3">Transposase</fullName>
    </recommendedName>
</protein>
<keyword evidence="2" id="KW-1185">Reference proteome</keyword>
<proteinExistence type="predicted"/>
<sequence length="116" mass="13292">MIPAATTTLNMVRFELLKAEKQLALPDQHAHAVCLEALWKTYHLARPHTRREDNKMPFSEIPQPIVNARNWSVGAAEARKPLQAALKLHQQMQQGQLGWTMWNQLADHVLEAMHLL</sequence>
<comment type="caution">
    <text evidence="1">The sequence shown here is derived from an EMBL/GenBank/DDBJ whole genome shotgun (WGS) entry which is preliminary data.</text>
</comment>
<evidence type="ECO:0008006" key="3">
    <source>
        <dbReference type="Google" id="ProtNLM"/>
    </source>
</evidence>
<evidence type="ECO:0000313" key="1">
    <source>
        <dbReference type="EMBL" id="GGJ42737.1"/>
    </source>
</evidence>
<dbReference type="RefSeq" id="WP_189003943.1">
    <property type="nucleotide sequence ID" value="NZ_BMOD01000012.1"/>
</dbReference>
<organism evidence="1 2">
    <name type="scientific">Deinococcus roseus</name>
    <dbReference type="NCBI Taxonomy" id="392414"/>
    <lineage>
        <taxon>Bacteria</taxon>
        <taxon>Thermotogati</taxon>
        <taxon>Deinococcota</taxon>
        <taxon>Deinococci</taxon>
        <taxon>Deinococcales</taxon>
        <taxon>Deinococcaceae</taxon>
        <taxon>Deinococcus</taxon>
    </lineage>
</organism>
<reference evidence="2" key="1">
    <citation type="journal article" date="2019" name="Int. J. Syst. Evol. Microbiol.">
        <title>The Global Catalogue of Microorganisms (GCM) 10K type strain sequencing project: providing services to taxonomists for standard genome sequencing and annotation.</title>
        <authorList>
            <consortium name="The Broad Institute Genomics Platform"/>
            <consortium name="The Broad Institute Genome Sequencing Center for Infectious Disease"/>
            <person name="Wu L."/>
            <person name="Ma J."/>
        </authorList>
    </citation>
    <scope>NUCLEOTIDE SEQUENCE [LARGE SCALE GENOMIC DNA]</scope>
    <source>
        <strain evidence="2">JCM 14370</strain>
    </source>
</reference>
<evidence type="ECO:0000313" key="2">
    <source>
        <dbReference type="Proteomes" id="UP000632222"/>
    </source>
</evidence>
<accession>A0ABQ2D257</accession>
<gene>
    <name evidence="1" type="ORF">GCM10008938_31130</name>
</gene>
<dbReference type="EMBL" id="BMOD01000012">
    <property type="protein sequence ID" value="GGJ42737.1"/>
    <property type="molecule type" value="Genomic_DNA"/>
</dbReference>
<dbReference type="Proteomes" id="UP000632222">
    <property type="component" value="Unassembled WGS sequence"/>
</dbReference>